<dbReference type="InterPro" id="IPR001046">
    <property type="entry name" value="NRAMP_fam"/>
</dbReference>
<evidence type="ECO:0000256" key="1">
    <source>
        <dbReference type="ARBA" id="ARBA00004141"/>
    </source>
</evidence>
<feature type="transmembrane region" description="Helical" evidence="7">
    <location>
        <begin position="198"/>
        <end position="217"/>
    </location>
</feature>
<feature type="transmembrane region" description="Helical" evidence="7">
    <location>
        <begin position="20"/>
        <end position="45"/>
    </location>
</feature>
<dbReference type="GO" id="GO:0005886">
    <property type="term" value="C:plasma membrane"/>
    <property type="evidence" value="ECO:0007669"/>
    <property type="project" value="TreeGrafter"/>
</dbReference>
<dbReference type="PANTHER" id="PTHR11706">
    <property type="entry name" value="SOLUTE CARRIER PROTEIN FAMILY 11 MEMBER"/>
    <property type="match status" value="1"/>
</dbReference>
<name>A0A5A9XQJ7_9BACT</name>
<evidence type="ECO:0000256" key="7">
    <source>
        <dbReference type="SAM" id="Phobius"/>
    </source>
</evidence>
<accession>A0A5A9XQJ7</accession>
<dbReference type="EMBL" id="SRSD01000001">
    <property type="protein sequence ID" value="KAA0895402.1"/>
    <property type="molecule type" value="Genomic_DNA"/>
</dbReference>
<dbReference type="GO" id="GO:0034755">
    <property type="term" value="P:iron ion transmembrane transport"/>
    <property type="evidence" value="ECO:0007669"/>
    <property type="project" value="TreeGrafter"/>
</dbReference>
<dbReference type="Proteomes" id="UP000324298">
    <property type="component" value="Unassembled WGS sequence"/>
</dbReference>
<feature type="transmembrane region" description="Helical" evidence="7">
    <location>
        <begin position="158"/>
        <end position="178"/>
    </location>
</feature>
<evidence type="ECO:0000313" key="8">
    <source>
        <dbReference type="EMBL" id="KAA0895402.1"/>
    </source>
</evidence>
<dbReference type="AlphaFoldDB" id="A0A5A9XQJ7"/>
<gene>
    <name evidence="8" type="ORF">ET418_02455</name>
</gene>
<feature type="transmembrane region" description="Helical" evidence="7">
    <location>
        <begin position="392"/>
        <end position="414"/>
    </location>
</feature>
<dbReference type="PANTHER" id="PTHR11706:SF33">
    <property type="entry name" value="NATURAL RESISTANCE-ASSOCIATED MACROPHAGE PROTEIN 2"/>
    <property type="match status" value="1"/>
</dbReference>
<dbReference type="Pfam" id="PF01566">
    <property type="entry name" value="Nramp"/>
    <property type="match status" value="1"/>
</dbReference>
<evidence type="ECO:0000256" key="4">
    <source>
        <dbReference type="ARBA" id="ARBA00022847"/>
    </source>
</evidence>
<keyword evidence="5 7" id="KW-1133">Transmembrane helix</keyword>
<proteinExistence type="predicted"/>
<keyword evidence="4" id="KW-0769">Symport</keyword>
<feature type="transmembrane region" description="Helical" evidence="7">
    <location>
        <begin position="354"/>
        <end position="380"/>
    </location>
</feature>
<feature type="transmembrane region" description="Helical" evidence="7">
    <location>
        <begin position="238"/>
        <end position="262"/>
    </location>
</feature>
<keyword evidence="3 7" id="KW-0812">Transmembrane</keyword>
<keyword evidence="9" id="KW-1185">Reference proteome</keyword>
<organism evidence="8 9">
    <name type="scientific">Oryzomonas rubra</name>
    <dbReference type="NCBI Taxonomy" id="2509454"/>
    <lineage>
        <taxon>Bacteria</taxon>
        <taxon>Pseudomonadati</taxon>
        <taxon>Thermodesulfobacteriota</taxon>
        <taxon>Desulfuromonadia</taxon>
        <taxon>Geobacterales</taxon>
        <taxon>Geobacteraceae</taxon>
        <taxon>Oryzomonas</taxon>
    </lineage>
</organism>
<dbReference type="GO" id="GO:0015293">
    <property type="term" value="F:symporter activity"/>
    <property type="evidence" value="ECO:0007669"/>
    <property type="project" value="UniProtKB-KW"/>
</dbReference>
<dbReference type="GO" id="GO:0015086">
    <property type="term" value="F:cadmium ion transmembrane transporter activity"/>
    <property type="evidence" value="ECO:0007669"/>
    <property type="project" value="TreeGrafter"/>
</dbReference>
<dbReference type="GO" id="GO:0005384">
    <property type="term" value="F:manganese ion transmembrane transporter activity"/>
    <property type="evidence" value="ECO:0007669"/>
    <property type="project" value="TreeGrafter"/>
</dbReference>
<comment type="caution">
    <text evidence="8">The sequence shown here is derived from an EMBL/GenBank/DDBJ whole genome shotgun (WGS) entry which is preliminary data.</text>
</comment>
<dbReference type="RefSeq" id="WP_149305982.1">
    <property type="nucleotide sequence ID" value="NZ_SRSD01000001.1"/>
</dbReference>
<evidence type="ECO:0000256" key="3">
    <source>
        <dbReference type="ARBA" id="ARBA00022692"/>
    </source>
</evidence>
<sequence length="423" mass="46655">MFTLSNMYYEFRRIWKAIKLFFIISGPGIVVMVADNDAGGITTYAATGAKYGYHLIWFLVILVPVAYYVQEMTVRLGAVTKRGHGEAIFAGFGAFWGWFSLLDLMIVNWLTLVTEFIGMTSSLRIFGIPPWLTVLGVCVLMGIMVLNGRYWTWEKIALVFCAVNLIYIPGAFMIHPSVHDVIHTGFVPHMPPGGFNNTLFFFLMANIGTTIAPWMLFFQQSAVVDKGTKEKDIPWGKLDTLVGSILTVVVAIFIVIVTGTILPGVDIDDAAQASIMLMKTQSYAGTFMAIGLFDAGLLGAICISLASSWAFGEVFGWAHSLNNKVREAPWFYANYFLTLITAGAVVLIPKAPLVLITLFVQVVAVTLLPAALVFLVLLLNNKKTMGEYTNTLWQNIITCTIVVVIVILSTLYGISTLFPTMFK</sequence>
<evidence type="ECO:0000256" key="6">
    <source>
        <dbReference type="ARBA" id="ARBA00023136"/>
    </source>
</evidence>
<evidence type="ECO:0000313" key="9">
    <source>
        <dbReference type="Proteomes" id="UP000324298"/>
    </source>
</evidence>
<evidence type="ECO:0000256" key="2">
    <source>
        <dbReference type="ARBA" id="ARBA00022448"/>
    </source>
</evidence>
<feature type="transmembrane region" description="Helical" evidence="7">
    <location>
        <begin position="89"/>
        <end position="111"/>
    </location>
</feature>
<evidence type="ECO:0000256" key="5">
    <source>
        <dbReference type="ARBA" id="ARBA00022989"/>
    </source>
</evidence>
<keyword evidence="2" id="KW-0813">Transport</keyword>
<keyword evidence="6 7" id="KW-0472">Membrane</keyword>
<feature type="transmembrane region" description="Helical" evidence="7">
    <location>
        <begin position="51"/>
        <end position="69"/>
    </location>
</feature>
<dbReference type="OrthoDB" id="9787548at2"/>
<feature type="transmembrane region" description="Helical" evidence="7">
    <location>
        <begin position="330"/>
        <end position="348"/>
    </location>
</feature>
<reference evidence="8 9" key="1">
    <citation type="submission" date="2019-04" db="EMBL/GenBank/DDBJ databases">
        <title>Geobacter ruber sp. nov., ferric-reducing bacteria isolated from paddy soil.</title>
        <authorList>
            <person name="Xu Z."/>
            <person name="Masuda Y."/>
            <person name="Itoh H."/>
            <person name="Senoo K."/>
        </authorList>
    </citation>
    <scope>NUCLEOTIDE SEQUENCE [LARGE SCALE GENOMIC DNA]</scope>
    <source>
        <strain evidence="8 9">Red88</strain>
    </source>
</reference>
<feature type="transmembrane region" description="Helical" evidence="7">
    <location>
        <begin position="123"/>
        <end position="146"/>
    </location>
</feature>
<comment type="subcellular location">
    <subcellularLocation>
        <location evidence="1">Membrane</location>
        <topology evidence="1">Multi-pass membrane protein</topology>
    </subcellularLocation>
</comment>
<protein>
    <submittedName>
        <fullName evidence="8">Divalent metal cation transporter</fullName>
    </submittedName>
</protein>
<feature type="transmembrane region" description="Helical" evidence="7">
    <location>
        <begin position="282"/>
        <end position="309"/>
    </location>
</feature>